<dbReference type="SUPFAM" id="SSF53067">
    <property type="entry name" value="Actin-like ATPase domain"/>
    <property type="match status" value="1"/>
</dbReference>
<dbReference type="HOGENOM" id="CLU_036604_0_4_11"/>
<protein>
    <recommendedName>
        <fullName evidence="4">ROK family protein</fullName>
    </recommendedName>
</protein>
<comment type="caution">
    <text evidence="2">The sequence shown here is derived from an EMBL/GenBank/DDBJ whole genome shotgun (WGS) entry which is preliminary data.</text>
</comment>
<gene>
    <name evidence="2" type="ORF">HMPREF9451_00400</name>
</gene>
<evidence type="ECO:0000256" key="1">
    <source>
        <dbReference type="ARBA" id="ARBA00006479"/>
    </source>
</evidence>
<comment type="similarity">
    <text evidence="1">Belongs to the ROK (NagC/XylR) family.</text>
</comment>
<dbReference type="eggNOG" id="COG1940">
    <property type="taxonomic scope" value="Bacteria"/>
</dbReference>
<evidence type="ECO:0000313" key="3">
    <source>
        <dbReference type="Proteomes" id="UP000006069"/>
    </source>
</evidence>
<accession>K0YMT4</accession>
<keyword evidence="3" id="KW-1185">Reference proteome</keyword>
<dbReference type="Pfam" id="PF00480">
    <property type="entry name" value="ROK"/>
    <property type="match status" value="1"/>
</dbReference>
<dbReference type="InParanoid" id="K0YMT4"/>
<dbReference type="PATRIC" id="fig|742818.3.peg.445"/>
<dbReference type="PANTHER" id="PTHR18964">
    <property type="entry name" value="ROK (REPRESSOR, ORF, KINASE) FAMILY"/>
    <property type="match status" value="1"/>
</dbReference>
<organism evidence="2 3">
    <name type="scientific">Slackia piriformis YIT 12062</name>
    <dbReference type="NCBI Taxonomy" id="742818"/>
    <lineage>
        <taxon>Bacteria</taxon>
        <taxon>Bacillati</taxon>
        <taxon>Actinomycetota</taxon>
        <taxon>Coriobacteriia</taxon>
        <taxon>Eggerthellales</taxon>
        <taxon>Eggerthellaceae</taxon>
        <taxon>Slackia</taxon>
    </lineage>
</organism>
<dbReference type="AlphaFoldDB" id="K0YMT4"/>
<dbReference type="Proteomes" id="UP000006069">
    <property type="component" value="Unassembled WGS sequence"/>
</dbReference>
<evidence type="ECO:0000313" key="2">
    <source>
        <dbReference type="EMBL" id="EJZ84796.1"/>
    </source>
</evidence>
<evidence type="ECO:0008006" key="4">
    <source>
        <dbReference type="Google" id="ProtNLM"/>
    </source>
</evidence>
<dbReference type="FunCoup" id="K0YMT4">
    <property type="interactions" value="55"/>
</dbReference>
<reference evidence="2 3" key="1">
    <citation type="submission" date="2012-08" db="EMBL/GenBank/DDBJ databases">
        <title>The Genome Sequence of Slackia piriformis YIT 12062.</title>
        <authorList>
            <consortium name="The Broad Institute Genome Sequencing Platform"/>
            <person name="Earl A."/>
            <person name="Ward D."/>
            <person name="Feldgarden M."/>
            <person name="Gevers D."/>
            <person name="Morotomi M."/>
            <person name="Walker B."/>
            <person name="Young S.K."/>
            <person name="Zeng Q."/>
            <person name="Gargeya S."/>
            <person name="Fitzgerald M."/>
            <person name="Haas B."/>
            <person name="Abouelleil A."/>
            <person name="Alvarado L."/>
            <person name="Arachchi H.M."/>
            <person name="Berlin A.M."/>
            <person name="Chapman S.B."/>
            <person name="Goldberg J."/>
            <person name="Griggs A."/>
            <person name="Gujja S."/>
            <person name="Hansen M."/>
            <person name="Howarth C."/>
            <person name="Imamovic A."/>
            <person name="Larimer J."/>
            <person name="McCowen C."/>
            <person name="Montmayeur A."/>
            <person name="Murphy C."/>
            <person name="Neiman D."/>
            <person name="Pearson M."/>
            <person name="Priest M."/>
            <person name="Roberts A."/>
            <person name="Saif S."/>
            <person name="Shea T."/>
            <person name="Sisk P."/>
            <person name="Sykes S."/>
            <person name="Wortman J."/>
            <person name="Nusbaum C."/>
            <person name="Birren B."/>
        </authorList>
    </citation>
    <scope>NUCLEOTIDE SEQUENCE [LARGE SCALE GENOMIC DNA]</scope>
    <source>
        <strain evidence="2 3">YIT 12062</strain>
    </source>
</reference>
<dbReference type="Gene3D" id="3.30.420.40">
    <property type="match status" value="2"/>
</dbReference>
<sequence length="341" mass="34379">MSRLFVAFLSARACCKPMDLGAKTSSFASCATANDYPFAVVSVDVGGTKIACALMRYESADAAPQDVWNKSVPTEASRGGAAVLESIVGVAAAATEASARLGLKVLGIGVGTAGRVDAKTGSIAYANEIMPGWTGQPVAQRLRDAFGLPVAVLGDVQAHALGEARWGAAHGAQTCIVMAPGTGLGGGIIVNGRIVRGCHGFAGEIGATPNTLRAGDGNLESVASGSGIEARYRALTGRSLSGADISSRANDGEEAAIEVISNAGRSLGIALAGWVNMLDPEMAVVSGSVVKAGPLWRNALQEAFASHAPEVQSKLPIVDAALGSNAPLVGAAENLLDSLKG</sequence>
<dbReference type="EMBL" id="ADMD01000001">
    <property type="protein sequence ID" value="EJZ84796.1"/>
    <property type="molecule type" value="Genomic_DNA"/>
</dbReference>
<dbReference type="InterPro" id="IPR043129">
    <property type="entry name" value="ATPase_NBD"/>
</dbReference>
<name>K0YMT4_9ACTN</name>
<dbReference type="PANTHER" id="PTHR18964:SF173">
    <property type="entry name" value="GLUCOKINASE"/>
    <property type="match status" value="1"/>
</dbReference>
<dbReference type="InterPro" id="IPR000600">
    <property type="entry name" value="ROK"/>
</dbReference>
<proteinExistence type="inferred from homology"/>